<evidence type="ECO:0000313" key="3">
    <source>
        <dbReference type="Proteomes" id="UP001480973"/>
    </source>
</evidence>
<feature type="transmembrane region" description="Helical" evidence="1">
    <location>
        <begin position="12"/>
        <end position="31"/>
    </location>
</feature>
<feature type="transmembrane region" description="Helical" evidence="1">
    <location>
        <begin position="833"/>
        <end position="854"/>
    </location>
</feature>
<dbReference type="EMBL" id="JBBMES010000007">
    <property type="protein sequence ID" value="MEQ2535069.1"/>
    <property type="molecule type" value="Genomic_DNA"/>
</dbReference>
<dbReference type="Pfam" id="PF09586">
    <property type="entry name" value="YfhO"/>
    <property type="match status" value="1"/>
</dbReference>
<name>A0ABV1GNK3_9FIRM</name>
<sequence>MKDNKSLFQRVKLYAIPGLITCAVIVFIYVFKGIWPFGANRIDYFDNMQQVAPLYAHLWDWMHGKASLWFDWYTGFGTNVSMSISAFSMLSPFNLLLYLFPRTLILESISILTLVKMIFMAVAMYAYINKKYNSLSYNMKVVFSLMYTFCGYTVLYSSCFTPWMDIVALFPLLMLAYENMMQTGKKLFYIIMVAIIFIINYYLGAMSLVYIFLISGAYVLLMSKKEKIKEHAWNLGIGTVAGLGLSCFVLVPVMMQLSGSQRGGSGQGIVSQYIGWIKSAIISDGQMAAFQRWMMLYGMAFAAAVIIMGLKKFKEEKNTIRYMISLLLISLLPIVVEGINLMWHFGSYNGYTLRNGYIVAFTLITVAAYFAQRMFEEVTADKKQLVKQLVIFVVAAAVYAVIYNIIPSNDIILAAFILFIAIFIAAFIFYNKKLKKDGIGFDFNTIIAIVAIEVFIGAYSLIGPPKFYEYEPYQYGDYVQAANEVKDSLDIEESVTDRIVNPDISLNANYPLILRRSAMSSFTAALQSDTQSYSKKFGYSKYFLWLLDSGGTVFTNSLFHVTQAVNVNELDSQMYTAVRSDGDYTLYDADYKLPFAMSVNKNITRQDFSGNWEDLHNIFYKALTNDTQDIVNGMSYTKKESSVIREYNVRADGKQAVYINIVDVNNRNTDANASWLISSMHIYVNGEAVLVPTLGDVKNTAYFTDYNNNLVYLGTFENENFTIRVEYDDPWYLKVSEVSFAGLDMDKMQSLVDKHADDYCETSYTSDSLTVKINGSGVNNMALIPVVYSDNWNVKVNGKKVKAKSVCGLFTGVDIHAGENVIEMTFEPKGKKAGMLISLATLIMMIASALILKFTKLKVPALLKMCAAFIYLELYNIVIVAMFLIPVVAAIPALIYQIVIRLMQLF</sequence>
<evidence type="ECO:0000313" key="2">
    <source>
        <dbReference type="EMBL" id="MEQ2535069.1"/>
    </source>
</evidence>
<feature type="transmembrane region" description="Helical" evidence="1">
    <location>
        <begin position="187"/>
        <end position="220"/>
    </location>
</feature>
<feature type="transmembrane region" description="Helical" evidence="1">
    <location>
        <begin position="293"/>
        <end position="310"/>
    </location>
</feature>
<dbReference type="Proteomes" id="UP001480973">
    <property type="component" value="Unassembled WGS sequence"/>
</dbReference>
<keyword evidence="1" id="KW-0812">Transmembrane</keyword>
<feature type="transmembrane region" description="Helical" evidence="1">
    <location>
        <begin position="384"/>
        <end position="405"/>
    </location>
</feature>
<feature type="transmembrane region" description="Helical" evidence="1">
    <location>
        <begin position="874"/>
        <end position="899"/>
    </location>
</feature>
<feature type="transmembrane region" description="Helical" evidence="1">
    <location>
        <begin position="322"/>
        <end position="343"/>
    </location>
</feature>
<accession>A0ABV1GNK3</accession>
<dbReference type="PANTHER" id="PTHR38454">
    <property type="entry name" value="INTEGRAL MEMBRANE PROTEIN-RELATED"/>
    <property type="match status" value="1"/>
</dbReference>
<evidence type="ECO:0000256" key="1">
    <source>
        <dbReference type="SAM" id="Phobius"/>
    </source>
</evidence>
<keyword evidence="3" id="KW-1185">Reference proteome</keyword>
<feature type="transmembrane region" description="Helical" evidence="1">
    <location>
        <begin position="443"/>
        <end position="462"/>
    </location>
</feature>
<feature type="transmembrane region" description="Helical" evidence="1">
    <location>
        <begin position="355"/>
        <end position="372"/>
    </location>
</feature>
<protein>
    <submittedName>
        <fullName evidence="2">YfhO family protein</fullName>
    </submittedName>
</protein>
<feature type="transmembrane region" description="Helical" evidence="1">
    <location>
        <begin position="104"/>
        <end position="128"/>
    </location>
</feature>
<gene>
    <name evidence="2" type="ORF">WMO38_08055</name>
</gene>
<comment type="caution">
    <text evidence="2">The sequence shown here is derived from an EMBL/GenBank/DDBJ whole genome shotgun (WGS) entry which is preliminary data.</text>
</comment>
<organism evidence="2 3">
    <name type="scientific">Lachnospira intestinalis</name>
    <dbReference type="NCBI Taxonomy" id="3133158"/>
    <lineage>
        <taxon>Bacteria</taxon>
        <taxon>Bacillati</taxon>
        <taxon>Bacillota</taxon>
        <taxon>Clostridia</taxon>
        <taxon>Lachnospirales</taxon>
        <taxon>Lachnospiraceae</taxon>
        <taxon>Lachnospira</taxon>
    </lineage>
</organism>
<reference evidence="2 3" key="1">
    <citation type="submission" date="2024-03" db="EMBL/GenBank/DDBJ databases">
        <title>Human intestinal bacterial collection.</title>
        <authorList>
            <person name="Pauvert C."/>
            <person name="Hitch T.C.A."/>
            <person name="Clavel T."/>
        </authorList>
    </citation>
    <scope>NUCLEOTIDE SEQUENCE [LARGE SCALE GENOMIC DNA]</scope>
    <source>
        <strain evidence="2 3">CLA-JM-H10</strain>
    </source>
</reference>
<feature type="transmembrane region" description="Helical" evidence="1">
    <location>
        <begin position="411"/>
        <end position="431"/>
    </location>
</feature>
<feature type="transmembrane region" description="Helical" evidence="1">
    <location>
        <begin position="232"/>
        <end position="255"/>
    </location>
</feature>
<proteinExistence type="predicted"/>
<dbReference type="PANTHER" id="PTHR38454:SF1">
    <property type="entry name" value="INTEGRAL MEMBRANE PROTEIN"/>
    <property type="match status" value="1"/>
</dbReference>
<feature type="transmembrane region" description="Helical" evidence="1">
    <location>
        <begin position="149"/>
        <end position="175"/>
    </location>
</feature>
<keyword evidence="1" id="KW-0472">Membrane</keyword>
<dbReference type="InterPro" id="IPR018580">
    <property type="entry name" value="Uncharacterised_YfhO"/>
</dbReference>
<keyword evidence="1" id="KW-1133">Transmembrane helix</keyword>